<feature type="domain" description="Serine aminopeptidase S33" evidence="2">
    <location>
        <begin position="143"/>
        <end position="244"/>
    </location>
</feature>
<keyword evidence="1" id="KW-1133">Transmembrane helix</keyword>
<evidence type="ECO:0000313" key="3">
    <source>
        <dbReference type="EMBL" id="ORY96797.1"/>
    </source>
</evidence>
<evidence type="ECO:0000313" key="4">
    <source>
        <dbReference type="Proteomes" id="UP000242180"/>
    </source>
</evidence>
<dbReference type="Proteomes" id="UP000242180">
    <property type="component" value="Unassembled WGS sequence"/>
</dbReference>
<proteinExistence type="predicted"/>
<feature type="transmembrane region" description="Helical" evidence="1">
    <location>
        <begin position="26"/>
        <end position="46"/>
    </location>
</feature>
<keyword evidence="1" id="KW-0472">Membrane</keyword>
<dbReference type="GO" id="GO:0016020">
    <property type="term" value="C:membrane"/>
    <property type="evidence" value="ECO:0007669"/>
    <property type="project" value="TreeGrafter"/>
</dbReference>
<keyword evidence="3" id="KW-0378">Hydrolase</keyword>
<dbReference type="Gene3D" id="3.40.50.1820">
    <property type="entry name" value="alpha/beta hydrolase"/>
    <property type="match status" value="1"/>
</dbReference>
<keyword evidence="4" id="KW-1185">Reference proteome</keyword>
<sequence length="320" mass="36739">MHRIRPWRWHPFKTAWPGFTRSRRPLSTWATTAMIISGVPAGLYLYKCMMLVLFQNKLIYLGYLPPGARNQQHDPAEYTSLRIREQTVETPDRKKLHGFIIENKKHPPSDTAPVLIYFQGNAGNMIHRFELFDTMLAGCPPGTTIVGICYRGFGCSTGRATEHGLAVDARTILERVHGVYPSRPIYLYGHSLGGAVCVELAASSYSKWIHGVILENTFTGILDMVSAMYPRYTPYPMLARWFLWNRWDTLSRIERVQLPVLLLSSERDEIVPPVHMERIHDAAPRASLVRFPRAMHMDMFQVESRLYKTALQNFFDTTLP</sequence>
<name>A0A1X2HDD5_SYNRA</name>
<dbReference type="InterPro" id="IPR022742">
    <property type="entry name" value="Hydrolase_4"/>
</dbReference>
<dbReference type="InParanoid" id="A0A1X2HDD5"/>
<dbReference type="PANTHER" id="PTHR12277:SF81">
    <property type="entry name" value="PROTEIN ABHD13"/>
    <property type="match status" value="1"/>
</dbReference>
<evidence type="ECO:0000256" key="1">
    <source>
        <dbReference type="SAM" id="Phobius"/>
    </source>
</evidence>
<dbReference type="InterPro" id="IPR029058">
    <property type="entry name" value="AB_hydrolase_fold"/>
</dbReference>
<dbReference type="Pfam" id="PF12146">
    <property type="entry name" value="Hydrolase_4"/>
    <property type="match status" value="1"/>
</dbReference>
<keyword evidence="1" id="KW-0812">Transmembrane</keyword>
<dbReference type="OMA" id="IYFQGNA"/>
<gene>
    <name evidence="3" type="ORF">BCR43DRAFT_288647</name>
</gene>
<dbReference type="AlphaFoldDB" id="A0A1X2HDD5"/>
<protein>
    <submittedName>
        <fullName evidence="3">Alpha/Beta hydrolase protein</fullName>
    </submittedName>
</protein>
<dbReference type="SUPFAM" id="SSF53474">
    <property type="entry name" value="alpha/beta-Hydrolases"/>
    <property type="match status" value="1"/>
</dbReference>
<dbReference type="PANTHER" id="PTHR12277">
    <property type="entry name" value="ALPHA/BETA HYDROLASE DOMAIN-CONTAINING PROTEIN"/>
    <property type="match status" value="1"/>
</dbReference>
<organism evidence="3 4">
    <name type="scientific">Syncephalastrum racemosum</name>
    <name type="common">Filamentous fungus</name>
    <dbReference type="NCBI Taxonomy" id="13706"/>
    <lineage>
        <taxon>Eukaryota</taxon>
        <taxon>Fungi</taxon>
        <taxon>Fungi incertae sedis</taxon>
        <taxon>Mucoromycota</taxon>
        <taxon>Mucoromycotina</taxon>
        <taxon>Mucoromycetes</taxon>
        <taxon>Mucorales</taxon>
        <taxon>Syncephalastraceae</taxon>
        <taxon>Syncephalastrum</taxon>
    </lineage>
</organism>
<evidence type="ECO:0000259" key="2">
    <source>
        <dbReference type="Pfam" id="PF12146"/>
    </source>
</evidence>
<dbReference type="EMBL" id="MCGN01000005">
    <property type="protein sequence ID" value="ORY96797.1"/>
    <property type="molecule type" value="Genomic_DNA"/>
</dbReference>
<comment type="caution">
    <text evidence="3">The sequence shown here is derived from an EMBL/GenBank/DDBJ whole genome shotgun (WGS) entry which is preliminary data.</text>
</comment>
<dbReference type="OrthoDB" id="10249433at2759"/>
<accession>A0A1X2HDD5</accession>
<dbReference type="GO" id="GO:0008474">
    <property type="term" value="F:palmitoyl-(protein) hydrolase activity"/>
    <property type="evidence" value="ECO:0007669"/>
    <property type="project" value="TreeGrafter"/>
</dbReference>
<dbReference type="STRING" id="13706.A0A1X2HDD5"/>
<reference evidence="3 4" key="1">
    <citation type="submission" date="2016-07" db="EMBL/GenBank/DDBJ databases">
        <title>Pervasive Adenine N6-methylation of Active Genes in Fungi.</title>
        <authorList>
            <consortium name="DOE Joint Genome Institute"/>
            <person name="Mondo S.J."/>
            <person name="Dannebaum R.O."/>
            <person name="Kuo R.C."/>
            <person name="Labutti K."/>
            <person name="Haridas S."/>
            <person name="Kuo A."/>
            <person name="Salamov A."/>
            <person name="Ahrendt S.R."/>
            <person name="Lipzen A."/>
            <person name="Sullivan W."/>
            <person name="Andreopoulos W.B."/>
            <person name="Clum A."/>
            <person name="Lindquist E."/>
            <person name="Daum C."/>
            <person name="Ramamoorthy G.K."/>
            <person name="Gryganskyi A."/>
            <person name="Culley D."/>
            <person name="Magnuson J.K."/>
            <person name="James T.Y."/>
            <person name="O'Malley M.A."/>
            <person name="Stajich J.E."/>
            <person name="Spatafora J.W."/>
            <person name="Visel A."/>
            <person name="Grigoriev I.V."/>
        </authorList>
    </citation>
    <scope>NUCLEOTIDE SEQUENCE [LARGE SCALE GENOMIC DNA]</scope>
    <source>
        <strain evidence="3 4">NRRL 2496</strain>
    </source>
</reference>